<dbReference type="PANTHER" id="PTHR24252:SF7">
    <property type="entry name" value="HYALIN"/>
    <property type="match status" value="1"/>
</dbReference>
<protein>
    <submittedName>
        <fullName evidence="10">Ovochymase-1</fullName>
    </submittedName>
</protein>
<dbReference type="AlphaFoldDB" id="A0A5B7FP73"/>
<dbReference type="SMART" id="SM00020">
    <property type="entry name" value="Tryp_SPc"/>
    <property type="match status" value="1"/>
</dbReference>
<evidence type="ECO:0000256" key="4">
    <source>
        <dbReference type="ARBA" id="ARBA00023157"/>
    </source>
</evidence>
<feature type="compositionally biased region" description="Basic and acidic residues" evidence="7">
    <location>
        <begin position="486"/>
        <end position="498"/>
    </location>
</feature>
<dbReference type="PANTHER" id="PTHR24252">
    <property type="entry name" value="ACROSIN-RELATED"/>
    <property type="match status" value="1"/>
</dbReference>
<evidence type="ECO:0000259" key="9">
    <source>
        <dbReference type="PROSITE" id="PS50240"/>
    </source>
</evidence>
<dbReference type="Gene3D" id="2.40.10.10">
    <property type="entry name" value="Trypsin-like serine proteases"/>
    <property type="match status" value="1"/>
</dbReference>
<comment type="caution">
    <text evidence="10">The sequence shown here is derived from an EMBL/GenBank/DDBJ whole genome shotgun (WGS) entry which is preliminary data.</text>
</comment>
<evidence type="ECO:0000256" key="2">
    <source>
        <dbReference type="ARBA" id="ARBA00022801"/>
    </source>
</evidence>
<dbReference type="FunFam" id="2.40.10.10:FF:000060">
    <property type="entry name" value="Acrosin"/>
    <property type="match status" value="1"/>
</dbReference>
<keyword evidence="11" id="KW-1185">Reference proteome</keyword>
<dbReference type="Proteomes" id="UP000324222">
    <property type="component" value="Unassembled WGS sequence"/>
</dbReference>
<evidence type="ECO:0000256" key="1">
    <source>
        <dbReference type="ARBA" id="ARBA00022670"/>
    </source>
</evidence>
<dbReference type="PROSITE" id="PS01180">
    <property type="entry name" value="CUB"/>
    <property type="match status" value="1"/>
</dbReference>
<dbReference type="InterPro" id="IPR033116">
    <property type="entry name" value="TRYPSIN_SER"/>
</dbReference>
<feature type="region of interest" description="Disordered" evidence="7">
    <location>
        <begin position="472"/>
        <end position="498"/>
    </location>
</feature>
<sequence length="498" mass="53814">MLGGNSSVSSLRDAGEANIHKHISWYSGNHIILSLSNHTFHCNAYTCPLPIPPTHSIPLGCAHVTLVLGGIKAATGQRGVNQASTAMDVRVCCLLIVGNEGIRITSPNYPNNYPNSEDCVVTINAVTNECKLEINCDDFQIQDSENCRKDFLLIREDRLTKEKFCGNEEFVYMSNKETLKLRFRSNRQITDKGFSCFVRSVCPTCNIGSCQCGVVNSARIVGGEEVDPPNNYPWHVGIKFLGNSNYWCGGSIINDQYVLTAAHCVDDITSIEGLVVGVADHNMASTDEDIPDVTRLVAVQEIIVHPDYNSATIDSDIALLRLSETLDVYQGDQIRPVCLPADDSSTYAGEMATATGWGTLESGGSQSSVLQEVTMPILEPSCPGMPSSYITENMLCAGLEEGGKDTCQGDSGGPLVQNYFSNVVSVHGGMTRNAGHDTSSFTHYALSFLLEVYLQSRDGSRIFCLEGLTESRKEGEAGGSGGVVHQKNDEGPVDGKND</sequence>
<keyword evidence="1 6" id="KW-0645">Protease</keyword>
<evidence type="ECO:0000313" key="10">
    <source>
        <dbReference type="EMBL" id="MPC47256.1"/>
    </source>
</evidence>
<dbReference type="InterPro" id="IPR043504">
    <property type="entry name" value="Peptidase_S1_PA_chymotrypsin"/>
</dbReference>
<dbReference type="GO" id="GO:0004252">
    <property type="term" value="F:serine-type endopeptidase activity"/>
    <property type="evidence" value="ECO:0007669"/>
    <property type="project" value="InterPro"/>
</dbReference>
<feature type="domain" description="CUB" evidence="8">
    <location>
        <begin position="93"/>
        <end position="201"/>
    </location>
</feature>
<dbReference type="EMBL" id="VSRR010007639">
    <property type="protein sequence ID" value="MPC47256.1"/>
    <property type="molecule type" value="Genomic_DNA"/>
</dbReference>
<accession>A0A5B7FP73</accession>
<dbReference type="PRINTS" id="PR00722">
    <property type="entry name" value="CHYMOTRYPSIN"/>
</dbReference>
<evidence type="ECO:0000256" key="3">
    <source>
        <dbReference type="ARBA" id="ARBA00022825"/>
    </source>
</evidence>
<reference evidence="10 11" key="1">
    <citation type="submission" date="2019-05" db="EMBL/GenBank/DDBJ databases">
        <title>Another draft genome of Portunus trituberculatus and its Hox gene families provides insights of decapod evolution.</title>
        <authorList>
            <person name="Jeong J.-H."/>
            <person name="Song I."/>
            <person name="Kim S."/>
            <person name="Choi T."/>
            <person name="Kim D."/>
            <person name="Ryu S."/>
            <person name="Kim W."/>
        </authorList>
    </citation>
    <scope>NUCLEOTIDE SEQUENCE [LARGE SCALE GENOMIC DNA]</scope>
    <source>
        <tissue evidence="10">Muscle</tissue>
    </source>
</reference>
<dbReference type="InterPro" id="IPR001254">
    <property type="entry name" value="Trypsin_dom"/>
</dbReference>
<keyword evidence="3 6" id="KW-0720">Serine protease</keyword>
<evidence type="ECO:0000313" key="11">
    <source>
        <dbReference type="Proteomes" id="UP000324222"/>
    </source>
</evidence>
<dbReference type="InterPro" id="IPR035914">
    <property type="entry name" value="Sperma_CUB_dom_sf"/>
</dbReference>
<name>A0A5B7FP73_PORTR</name>
<dbReference type="Gene3D" id="2.60.120.290">
    <property type="entry name" value="Spermadhesin, CUB domain"/>
    <property type="match status" value="1"/>
</dbReference>
<feature type="domain" description="Peptidase S1" evidence="9">
    <location>
        <begin position="220"/>
        <end position="459"/>
    </location>
</feature>
<keyword evidence="4" id="KW-1015">Disulfide bond</keyword>
<dbReference type="SMART" id="SM00042">
    <property type="entry name" value="CUB"/>
    <property type="match status" value="1"/>
</dbReference>
<dbReference type="Pfam" id="PF00431">
    <property type="entry name" value="CUB"/>
    <property type="match status" value="1"/>
</dbReference>
<dbReference type="InterPro" id="IPR001314">
    <property type="entry name" value="Peptidase_S1A"/>
</dbReference>
<dbReference type="PROSITE" id="PS00135">
    <property type="entry name" value="TRYPSIN_SER"/>
    <property type="match status" value="1"/>
</dbReference>
<dbReference type="InterPro" id="IPR000859">
    <property type="entry name" value="CUB_dom"/>
</dbReference>
<keyword evidence="2 6" id="KW-0378">Hydrolase</keyword>
<dbReference type="PROSITE" id="PS00134">
    <property type="entry name" value="TRYPSIN_HIS"/>
    <property type="match status" value="1"/>
</dbReference>
<evidence type="ECO:0000256" key="7">
    <source>
        <dbReference type="SAM" id="MobiDB-lite"/>
    </source>
</evidence>
<gene>
    <name evidence="10" type="primary">OVCH1</name>
    <name evidence="10" type="ORF">E2C01_040997</name>
</gene>
<dbReference type="PROSITE" id="PS50240">
    <property type="entry name" value="TRYPSIN_DOM"/>
    <property type="match status" value="1"/>
</dbReference>
<dbReference type="Pfam" id="PF00089">
    <property type="entry name" value="Trypsin"/>
    <property type="match status" value="1"/>
</dbReference>
<dbReference type="SUPFAM" id="SSF49854">
    <property type="entry name" value="Spermadhesin, CUB domain"/>
    <property type="match status" value="1"/>
</dbReference>
<dbReference type="OrthoDB" id="546450at2759"/>
<dbReference type="CDD" id="cd00041">
    <property type="entry name" value="CUB"/>
    <property type="match status" value="1"/>
</dbReference>
<dbReference type="GO" id="GO:0006508">
    <property type="term" value="P:proteolysis"/>
    <property type="evidence" value="ECO:0007669"/>
    <property type="project" value="UniProtKB-KW"/>
</dbReference>
<dbReference type="SUPFAM" id="SSF50494">
    <property type="entry name" value="Trypsin-like serine proteases"/>
    <property type="match status" value="1"/>
</dbReference>
<dbReference type="InterPro" id="IPR009003">
    <property type="entry name" value="Peptidase_S1_PA"/>
</dbReference>
<comment type="caution">
    <text evidence="5">Lacks conserved residue(s) required for the propagation of feature annotation.</text>
</comment>
<evidence type="ECO:0000256" key="5">
    <source>
        <dbReference type="PROSITE-ProRule" id="PRU00059"/>
    </source>
</evidence>
<organism evidence="10 11">
    <name type="scientific">Portunus trituberculatus</name>
    <name type="common">Swimming crab</name>
    <name type="synonym">Neptunus trituberculatus</name>
    <dbReference type="NCBI Taxonomy" id="210409"/>
    <lineage>
        <taxon>Eukaryota</taxon>
        <taxon>Metazoa</taxon>
        <taxon>Ecdysozoa</taxon>
        <taxon>Arthropoda</taxon>
        <taxon>Crustacea</taxon>
        <taxon>Multicrustacea</taxon>
        <taxon>Malacostraca</taxon>
        <taxon>Eumalacostraca</taxon>
        <taxon>Eucarida</taxon>
        <taxon>Decapoda</taxon>
        <taxon>Pleocyemata</taxon>
        <taxon>Brachyura</taxon>
        <taxon>Eubrachyura</taxon>
        <taxon>Portunoidea</taxon>
        <taxon>Portunidae</taxon>
        <taxon>Portuninae</taxon>
        <taxon>Portunus</taxon>
    </lineage>
</organism>
<dbReference type="InterPro" id="IPR018114">
    <property type="entry name" value="TRYPSIN_HIS"/>
</dbReference>
<evidence type="ECO:0000259" key="8">
    <source>
        <dbReference type="PROSITE" id="PS01180"/>
    </source>
</evidence>
<proteinExistence type="predicted"/>
<dbReference type="CDD" id="cd00190">
    <property type="entry name" value="Tryp_SPc"/>
    <property type="match status" value="1"/>
</dbReference>
<evidence type="ECO:0000256" key="6">
    <source>
        <dbReference type="RuleBase" id="RU363034"/>
    </source>
</evidence>